<comment type="caution">
    <text evidence="1">The sequence shown here is derived from an EMBL/GenBank/DDBJ whole genome shotgun (WGS) entry which is preliminary data.</text>
</comment>
<dbReference type="EMBL" id="CAJVPW010013693">
    <property type="protein sequence ID" value="CAG8647179.1"/>
    <property type="molecule type" value="Genomic_DNA"/>
</dbReference>
<organism evidence="1 2">
    <name type="scientific">Cetraspora pellucida</name>
    <dbReference type="NCBI Taxonomy" id="1433469"/>
    <lineage>
        <taxon>Eukaryota</taxon>
        <taxon>Fungi</taxon>
        <taxon>Fungi incertae sedis</taxon>
        <taxon>Mucoromycota</taxon>
        <taxon>Glomeromycotina</taxon>
        <taxon>Glomeromycetes</taxon>
        <taxon>Diversisporales</taxon>
        <taxon>Gigasporaceae</taxon>
        <taxon>Cetraspora</taxon>
    </lineage>
</organism>
<accession>A0ACA9NCY8</accession>
<name>A0ACA9NCY8_9GLOM</name>
<evidence type="ECO:0000313" key="2">
    <source>
        <dbReference type="Proteomes" id="UP000789366"/>
    </source>
</evidence>
<keyword evidence="2" id="KW-1185">Reference proteome</keyword>
<dbReference type="Proteomes" id="UP000789366">
    <property type="component" value="Unassembled WGS sequence"/>
</dbReference>
<proteinExistence type="predicted"/>
<evidence type="ECO:0000313" key="1">
    <source>
        <dbReference type="EMBL" id="CAG8647179.1"/>
    </source>
</evidence>
<reference evidence="1" key="1">
    <citation type="submission" date="2021-06" db="EMBL/GenBank/DDBJ databases">
        <authorList>
            <person name="Kallberg Y."/>
            <person name="Tangrot J."/>
            <person name="Rosling A."/>
        </authorList>
    </citation>
    <scope>NUCLEOTIDE SEQUENCE</scope>
    <source>
        <strain evidence="1">28 12/20/2015</strain>
    </source>
</reference>
<sequence>MPAVNNITRYSTDTCEVAGYKWDKGQYFAINVIGLHLNENYWEDPDLETSNDTTDTDDTKMAKNKFSYTIFCGGLRICPGRKLAMIELLSLMTLVYEKYDFELSDMNEKLNVKSAAITSCQELKVIIKPRKL</sequence>
<gene>
    <name evidence="1" type="ORF">SPELUC_LOCUS8778</name>
</gene>
<protein>
    <submittedName>
        <fullName evidence="1">8991_t:CDS:1</fullName>
    </submittedName>
</protein>